<dbReference type="EMBL" id="CP032744">
    <property type="protein sequence ID" value="AYJ39448.1"/>
    <property type="molecule type" value="Genomic_DNA"/>
</dbReference>
<dbReference type="PANTHER" id="PTHR46889">
    <property type="entry name" value="TRANSPOSASE INSF FOR INSERTION SEQUENCE IS3B-RELATED"/>
    <property type="match status" value="1"/>
</dbReference>
<name>A0AAD0TSY5_9LACO</name>
<proteinExistence type="predicted"/>
<reference evidence="10 12" key="1">
    <citation type="submission" date="2018-10" db="EMBL/GenBank/DDBJ databases">
        <title>Genome seuquencing of Lactobacillus species.</title>
        <authorList>
            <person name="Baek C."/>
            <person name="Yi H."/>
        </authorList>
    </citation>
    <scope>NUCLEOTIDE SEQUENCE [LARGE SCALE GENOMIC DNA]</scope>
    <source>
        <strain evidence="10 12">DSM 10667</strain>
        <plasmid evidence="11 12">unnamed5</plasmid>
    </source>
</reference>
<evidence type="ECO:0000259" key="2">
    <source>
        <dbReference type="PROSITE" id="PS50994"/>
    </source>
</evidence>
<dbReference type="Pfam" id="PF13276">
    <property type="entry name" value="HTH_21"/>
    <property type="match status" value="1"/>
</dbReference>
<evidence type="ECO:0000313" key="4">
    <source>
        <dbReference type="EMBL" id="AYJ39390.1"/>
    </source>
</evidence>
<dbReference type="Pfam" id="PF00665">
    <property type="entry name" value="rve"/>
    <property type="match status" value="1"/>
</dbReference>
<dbReference type="GO" id="GO:0003676">
    <property type="term" value="F:nucleic acid binding"/>
    <property type="evidence" value="ECO:0007669"/>
    <property type="project" value="InterPro"/>
</dbReference>
<dbReference type="PANTHER" id="PTHR46889:SF5">
    <property type="entry name" value="INTEGRASE PROTEIN"/>
    <property type="match status" value="1"/>
</dbReference>
<dbReference type="RefSeq" id="WP_120770892.1">
    <property type="nucleotide sequence ID" value="NZ_BJZG01000130.1"/>
</dbReference>
<evidence type="ECO:0000313" key="10">
    <source>
        <dbReference type="EMBL" id="AYJ40052.1"/>
    </source>
</evidence>
<sequence>MSKYQAIQELAGKYPISWLCQEVGIKRRSYYKWLNRTLTANERLNDELVKFMLKLEISHNYIFGVETLVMHINEETEYHVNAKRIRRLMQVNHIKSSIRISKHDRKAEYKEMMSANIIKHDFNQEESNKVWTTDCTELKYGNQSLNKLRLSAIKDLHDHSIVAWAIDDTETTTLVTATVNKAMKSNDLAANELILHTDQGSAYTSLEFNRALNSYGICHSMSRPGTPGDNAPMESFWSHLKDEDLSFKTALTKEELLQNITKAIDWYNNGRRQKSLKGMTPTECRNHALRFKAS</sequence>
<dbReference type="InterPro" id="IPR048020">
    <property type="entry name" value="Transpos_IS3"/>
</dbReference>
<evidence type="ECO:0000313" key="11">
    <source>
        <dbReference type="EMBL" id="AYJ40382.1"/>
    </source>
</evidence>
<dbReference type="EMBL" id="CP032744">
    <property type="protein sequence ID" value="AYJ40052.1"/>
    <property type="molecule type" value="Genomic_DNA"/>
</dbReference>
<dbReference type="Proteomes" id="UP000277896">
    <property type="component" value="Plasmid unnamed5"/>
</dbReference>
<evidence type="ECO:0000313" key="6">
    <source>
        <dbReference type="EMBL" id="AYJ39448.1"/>
    </source>
</evidence>
<dbReference type="InterPro" id="IPR012337">
    <property type="entry name" value="RNaseH-like_sf"/>
</dbReference>
<dbReference type="EMBL" id="CP032744">
    <property type="protein sequence ID" value="AYJ39996.1"/>
    <property type="molecule type" value="Genomic_DNA"/>
</dbReference>
<gene>
    <name evidence="3" type="ORF">LP667_05890</name>
    <name evidence="4" type="ORF">LP667_11535</name>
    <name evidence="5" type="ORF">LP667_11545</name>
    <name evidence="6" type="ORF">LP667_11830</name>
    <name evidence="7" type="ORF">LP667_12400</name>
    <name evidence="8" type="ORF">LP667_14040</name>
    <name evidence="9" type="ORF">LP667_14920</name>
    <name evidence="10" type="ORF">LP667_15235</name>
    <name evidence="11" type="ORF">LP667_16545</name>
</gene>
<dbReference type="Gene3D" id="3.30.420.10">
    <property type="entry name" value="Ribonuclease H-like superfamily/Ribonuclease H"/>
    <property type="match status" value="1"/>
</dbReference>
<evidence type="ECO:0000313" key="5">
    <source>
        <dbReference type="EMBL" id="AYJ39392.1"/>
    </source>
</evidence>
<evidence type="ECO:0000313" key="12">
    <source>
        <dbReference type="Proteomes" id="UP000277896"/>
    </source>
</evidence>
<dbReference type="EMBL" id="CP032749">
    <property type="protein sequence ID" value="AYJ40382.1"/>
    <property type="molecule type" value="Genomic_DNA"/>
</dbReference>
<evidence type="ECO:0000313" key="9">
    <source>
        <dbReference type="EMBL" id="AYJ39996.1"/>
    </source>
</evidence>
<evidence type="ECO:0000256" key="1">
    <source>
        <dbReference type="ARBA" id="ARBA00002286"/>
    </source>
</evidence>
<dbReference type="EMBL" id="CP032744">
    <property type="protein sequence ID" value="AYJ39392.1"/>
    <property type="molecule type" value="Genomic_DNA"/>
</dbReference>
<dbReference type="Proteomes" id="UP000277896">
    <property type="component" value="Chromosome"/>
</dbReference>
<evidence type="ECO:0000313" key="3">
    <source>
        <dbReference type="EMBL" id="AYJ38366.1"/>
    </source>
</evidence>
<comment type="function">
    <text evidence="1">Involved in the transposition of the insertion sequence.</text>
</comment>
<dbReference type="AlphaFoldDB" id="A0AAD0TSY5"/>
<dbReference type="SUPFAM" id="SSF53098">
    <property type="entry name" value="Ribonuclease H-like"/>
    <property type="match status" value="1"/>
</dbReference>
<dbReference type="InterPro" id="IPR001584">
    <property type="entry name" value="Integrase_cat-core"/>
</dbReference>
<dbReference type="GO" id="GO:0015074">
    <property type="term" value="P:DNA integration"/>
    <property type="evidence" value="ECO:0007669"/>
    <property type="project" value="InterPro"/>
</dbReference>
<dbReference type="EMBL" id="CP032744">
    <property type="protein sequence ID" value="AYJ39833.1"/>
    <property type="molecule type" value="Genomic_DNA"/>
</dbReference>
<dbReference type="InterPro" id="IPR036397">
    <property type="entry name" value="RNaseH_sf"/>
</dbReference>
<dbReference type="NCBIfam" id="NF033516">
    <property type="entry name" value="transpos_IS3"/>
    <property type="match status" value="1"/>
</dbReference>
<evidence type="ECO:0000313" key="8">
    <source>
        <dbReference type="EMBL" id="AYJ39833.1"/>
    </source>
</evidence>
<dbReference type="Pfam" id="PF13333">
    <property type="entry name" value="rve_2"/>
    <property type="match status" value="1"/>
</dbReference>
<dbReference type="InterPro" id="IPR025948">
    <property type="entry name" value="HTH-like_dom"/>
</dbReference>
<dbReference type="InterPro" id="IPR050900">
    <property type="entry name" value="Transposase_IS3/IS150/IS904"/>
</dbReference>
<dbReference type="EMBL" id="CP032744">
    <property type="protein sequence ID" value="AYJ38366.1"/>
    <property type="molecule type" value="Genomic_DNA"/>
</dbReference>
<protein>
    <submittedName>
        <fullName evidence="10">IS3 family transposase</fullName>
    </submittedName>
</protein>
<accession>A0AAD0TSY5</accession>
<evidence type="ECO:0000313" key="7">
    <source>
        <dbReference type="EMBL" id="AYJ39546.1"/>
    </source>
</evidence>
<keyword evidence="11" id="KW-0614">Plasmid</keyword>
<feature type="domain" description="Integrase catalytic" evidence="2">
    <location>
        <begin position="122"/>
        <end position="289"/>
    </location>
</feature>
<dbReference type="EMBL" id="CP032744">
    <property type="protein sequence ID" value="AYJ39546.1"/>
    <property type="molecule type" value="Genomic_DNA"/>
</dbReference>
<organism evidence="10 12">
    <name type="scientific">Lactiplantibacillus paraplantarum</name>
    <dbReference type="NCBI Taxonomy" id="60520"/>
    <lineage>
        <taxon>Bacteria</taxon>
        <taxon>Bacillati</taxon>
        <taxon>Bacillota</taxon>
        <taxon>Bacilli</taxon>
        <taxon>Lactobacillales</taxon>
        <taxon>Lactobacillaceae</taxon>
        <taxon>Lactiplantibacillus</taxon>
    </lineage>
</organism>
<dbReference type="EMBL" id="CP032744">
    <property type="protein sequence ID" value="AYJ39390.1"/>
    <property type="molecule type" value="Genomic_DNA"/>
</dbReference>
<geneLocation type="plasmid" evidence="11 12">
    <name>unnamed5</name>
</geneLocation>
<dbReference type="PROSITE" id="PS50994">
    <property type="entry name" value="INTEGRASE"/>
    <property type="match status" value="1"/>
</dbReference>